<keyword evidence="2" id="KW-1185">Reference proteome</keyword>
<accession>A0A975HHX2</accession>
<protein>
    <submittedName>
        <fullName evidence="1">Uncharacterized protein</fullName>
    </submittedName>
</protein>
<evidence type="ECO:0000313" key="1">
    <source>
        <dbReference type="EMBL" id="QTH63567.1"/>
    </source>
</evidence>
<dbReference type="RefSeq" id="WP_208831623.1">
    <property type="nucleotide sequence ID" value="NZ_CP072110.1"/>
</dbReference>
<evidence type="ECO:0000313" key="2">
    <source>
        <dbReference type="Proteomes" id="UP000682739"/>
    </source>
</evidence>
<reference evidence="1" key="1">
    <citation type="submission" date="2021-03" db="EMBL/GenBank/DDBJ databases">
        <title>Description of Psychrosphaera ytuae sp. nov. isolated from deep sea sediment of South China Sea.</title>
        <authorList>
            <person name="Zhang J."/>
            <person name="Xu X.-D."/>
        </authorList>
    </citation>
    <scope>NUCLEOTIDE SEQUENCE</scope>
    <source>
        <strain evidence="1">MTZ26</strain>
    </source>
</reference>
<dbReference type="AlphaFoldDB" id="A0A975HHX2"/>
<dbReference type="Proteomes" id="UP000682739">
    <property type="component" value="Chromosome"/>
</dbReference>
<proteinExistence type="predicted"/>
<dbReference type="KEGG" id="psym:J1N51_12680"/>
<organism evidence="1 2">
    <name type="scientific">Psychrosphaera ytuae</name>
    <dbReference type="NCBI Taxonomy" id="2820710"/>
    <lineage>
        <taxon>Bacteria</taxon>
        <taxon>Pseudomonadati</taxon>
        <taxon>Pseudomonadota</taxon>
        <taxon>Gammaproteobacteria</taxon>
        <taxon>Alteromonadales</taxon>
        <taxon>Pseudoalteromonadaceae</taxon>
        <taxon>Psychrosphaera</taxon>
    </lineage>
</organism>
<name>A0A975HHX2_9GAMM</name>
<sequence>MGVYDQSDAYHESGANEVTHVDHFGPSLNEMNLRSLSQASSSQLRMLAASNLKYYPEHLVILIDMLKSEAEPSVVRAVDTSVKSLAKNSDIEQDIIDALKELLNDKNRLNDPMLRHVELLLQELLK</sequence>
<dbReference type="EMBL" id="CP072110">
    <property type="protein sequence ID" value="QTH63567.1"/>
    <property type="molecule type" value="Genomic_DNA"/>
</dbReference>
<gene>
    <name evidence="1" type="ORF">J1N51_12680</name>
</gene>